<accession>A0A399QGE4</accession>
<organism evidence="2 3">
    <name type="scientific">Clavibacter nebraskensis</name>
    <dbReference type="NCBI Taxonomy" id="31963"/>
    <lineage>
        <taxon>Bacteria</taxon>
        <taxon>Bacillati</taxon>
        <taxon>Actinomycetota</taxon>
        <taxon>Actinomycetes</taxon>
        <taxon>Micrococcales</taxon>
        <taxon>Microbacteriaceae</taxon>
        <taxon>Clavibacter</taxon>
    </lineage>
</organism>
<sequence>MNAPSDTPDPDATGVDALVSPPTGLTRPAMGTSLFSDVPGSTATDAVAARTRRRTRRTAPQRVADLAPA</sequence>
<evidence type="ECO:0000313" key="2">
    <source>
        <dbReference type="EMBL" id="RIJ16742.1"/>
    </source>
</evidence>
<feature type="compositionally biased region" description="Basic residues" evidence="1">
    <location>
        <begin position="50"/>
        <end position="59"/>
    </location>
</feature>
<dbReference type="EMBL" id="QWED01000062">
    <property type="protein sequence ID" value="RIJ16742.1"/>
    <property type="molecule type" value="Genomic_DNA"/>
</dbReference>
<evidence type="ECO:0000256" key="1">
    <source>
        <dbReference type="SAM" id="MobiDB-lite"/>
    </source>
</evidence>
<feature type="region of interest" description="Disordered" evidence="1">
    <location>
        <begin position="1"/>
        <end position="69"/>
    </location>
</feature>
<evidence type="ECO:0000313" key="3">
    <source>
        <dbReference type="Proteomes" id="UP000265361"/>
    </source>
</evidence>
<feature type="non-terminal residue" evidence="2">
    <location>
        <position position="69"/>
    </location>
</feature>
<proteinExistence type="predicted"/>
<gene>
    <name evidence="2" type="ORF">DZF97_03810</name>
</gene>
<protein>
    <submittedName>
        <fullName evidence="2">Ribonuclease D</fullName>
    </submittedName>
</protein>
<dbReference type="AlphaFoldDB" id="A0A399QGE4"/>
<name>A0A399QGE4_9MICO</name>
<comment type="caution">
    <text evidence="2">The sequence shown here is derived from an EMBL/GenBank/DDBJ whole genome shotgun (WGS) entry which is preliminary data.</text>
</comment>
<dbReference type="Proteomes" id="UP000265361">
    <property type="component" value="Unassembled WGS sequence"/>
</dbReference>
<reference evidence="2 3" key="1">
    <citation type="submission" date="2018-08" db="EMBL/GenBank/DDBJ databases">
        <title>Genome Sequence of Clavibacter michiganensis Subspecies type strains, and the Atypical Peach-Colored Strains Isolated from Tomato.</title>
        <authorList>
            <person name="Osdaghi E."/>
            <person name="Portier P."/>
            <person name="Briand M."/>
            <person name="Jacques M.-A."/>
        </authorList>
    </citation>
    <scope>NUCLEOTIDE SEQUENCE [LARGE SCALE GENOMIC DNA]</scope>
    <source>
        <strain evidence="2 3">CFBP 7577</strain>
    </source>
</reference>